<evidence type="ECO:0000313" key="4">
    <source>
        <dbReference type="Proteomes" id="UP000483820"/>
    </source>
</evidence>
<dbReference type="SMART" id="SM00879">
    <property type="entry name" value="Brix"/>
    <property type="match status" value="1"/>
</dbReference>
<dbReference type="InterPro" id="IPR045112">
    <property type="entry name" value="PPAN-like"/>
</dbReference>
<organism evidence="3 4">
    <name type="scientific">Caenorhabditis remanei</name>
    <name type="common">Caenorhabditis vulgaris</name>
    <dbReference type="NCBI Taxonomy" id="31234"/>
    <lineage>
        <taxon>Eukaryota</taxon>
        <taxon>Metazoa</taxon>
        <taxon>Ecdysozoa</taxon>
        <taxon>Nematoda</taxon>
        <taxon>Chromadorea</taxon>
        <taxon>Rhabditida</taxon>
        <taxon>Rhabditina</taxon>
        <taxon>Rhabditomorpha</taxon>
        <taxon>Rhabditoidea</taxon>
        <taxon>Rhabditidae</taxon>
        <taxon>Peloderinae</taxon>
        <taxon>Caenorhabditis</taxon>
    </lineage>
</organism>
<feature type="region of interest" description="Disordered" evidence="1">
    <location>
        <begin position="65"/>
        <end position="86"/>
    </location>
</feature>
<feature type="compositionally biased region" description="Basic and acidic residues" evidence="1">
    <location>
        <begin position="486"/>
        <end position="497"/>
    </location>
</feature>
<dbReference type="AlphaFoldDB" id="A0A6A5HQV8"/>
<feature type="compositionally biased region" description="Basic and acidic residues" evidence="1">
    <location>
        <begin position="433"/>
        <end position="447"/>
    </location>
</feature>
<gene>
    <name evidence="3" type="ORF">GCK72_000879</name>
</gene>
<feature type="compositionally biased region" description="Basic and acidic residues" evidence="1">
    <location>
        <begin position="455"/>
        <end position="468"/>
    </location>
</feature>
<feature type="compositionally biased region" description="Polar residues" evidence="1">
    <location>
        <begin position="32"/>
        <end position="45"/>
    </location>
</feature>
<dbReference type="GO" id="GO:0019843">
    <property type="term" value="F:rRNA binding"/>
    <property type="evidence" value="ECO:0007669"/>
    <property type="project" value="InterPro"/>
</dbReference>
<dbReference type="InterPro" id="IPR007109">
    <property type="entry name" value="Brix"/>
</dbReference>
<dbReference type="GO" id="GO:0000027">
    <property type="term" value="P:ribosomal large subunit assembly"/>
    <property type="evidence" value="ECO:0007669"/>
    <property type="project" value="TreeGrafter"/>
</dbReference>
<dbReference type="Proteomes" id="UP000483820">
    <property type="component" value="Chromosome I"/>
</dbReference>
<dbReference type="PANTHER" id="PTHR12661:SF5">
    <property type="entry name" value="SUPPRESSOR OF SWI4 1 HOMOLOG"/>
    <property type="match status" value="1"/>
</dbReference>
<evidence type="ECO:0000256" key="1">
    <source>
        <dbReference type="SAM" id="MobiDB-lite"/>
    </source>
</evidence>
<feature type="domain" description="Brix" evidence="2">
    <location>
        <begin position="1"/>
        <end position="278"/>
    </location>
</feature>
<feature type="region of interest" description="Disordered" evidence="1">
    <location>
        <begin position="26"/>
        <end position="51"/>
    </location>
</feature>
<dbReference type="EMBL" id="WUAV01000001">
    <property type="protein sequence ID" value="KAF1769066.1"/>
    <property type="molecule type" value="Genomic_DNA"/>
</dbReference>
<sequence length="497" mass="56385">MDRVREIWRTILTRIIRSVPFLAARTRENDNSEPQGGDRQNQLGQEEQADEQLQIGVEEEVELEVFQRNDPRRQKPHGATDDSEGPTLSFKVKQYCLARHVFNIQKRPIATDKLFKSSPLVVMNGFGDGEKKHLSLVQTFIQNMFPSINVDTLQIGSLKRCLIVSYDEETDEISMRHYAIRVVASGLNKSVRKLVQAEKTMGKNIPNLSTYKDISDYFLNPGQLSDSEFEGDQQEVELPQSISEQSGCGAGQKSNVRLHEIGPRLTLELTKIEEGIDEGEVLYHKHHAKTPDELIKLRAHMEKKKQMKKRREQESEQRVIRRLTIAKEQQDAEEAEEKAIRETAARRQAAATGQVEEVENEKEKDREIAMNRERDLKRANEEWGTTDNPKRGRYEDGRGRGRGAGFRGRGDEGSYRGRSGSGDRGESSGVYRGRKDDSNGYRERSMDRGGFLGRGGDRGGFRGGDRGGFRGSPYPTLVRIAGTLEEDPRFQAAHPDR</sequence>
<feature type="region of interest" description="Disordered" evidence="1">
    <location>
        <begin position="328"/>
        <end position="497"/>
    </location>
</feature>
<feature type="compositionally biased region" description="Basic and acidic residues" evidence="1">
    <location>
        <begin position="388"/>
        <end position="399"/>
    </location>
</feature>
<feature type="compositionally biased region" description="Basic and acidic residues" evidence="1">
    <location>
        <begin position="408"/>
        <end position="426"/>
    </location>
</feature>
<dbReference type="KEGG" id="crq:GCK72_000879"/>
<reference evidence="3 4" key="1">
    <citation type="submission" date="2019-12" db="EMBL/GenBank/DDBJ databases">
        <title>Chromosome-level assembly of the Caenorhabditis remanei genome.</title>
        <authorList>
            <person name="Teterina A.A."/>
            <person name="Willis J.H."/>
            <person name="Phillips P.C."/>
        </authorList>
    </citation>
    <scope>NUCLEOTIDE SEQUENCE [LARGE SCALE GENOMIC DNA]</scope>
    <source>
        <strain evidence="3 4">PX506</strain>
        <tissue evidence="3">Whole organism</tissue>
    </source>
</reference>
<evidence type="ECO:0000259" key="2">
    <source>
        <dbReference type="PROSITE" id="PS50833"/>
    </source>
</evidence>
<dbReference type="GO" id="GO:0030687">
    <property type="term" value="C:preribosome, large subunit precursor"/>
    <property type="evidence" value="ECO:0007669"/>
    <property type="project" value="TreeGrafter"/>
</dbReference>
<dbReference type="RefSeq" id="XP_053591371.1">
    <property type="nucleotide sequence ID" value="XM_053722726.1"/>
</dbReference>
<feature type="compositionally biased region" description="Basic and acidic residues" evidence="1">
    <location>
        <begin position="361"/>
        <end position="381"/>
    </location>
</feature>
<evidence type="ECO:0000313" key="3">
    <source>
        <dbReference type="EMBL" id="KAF1769066.1"/>
    </source>
</evidence>
<proteinExistence type="predicted"/>
<dbReference type="GO" id="GO:0006364">
    <property type="term" value="P:rRNA processing"/>
    <property type="evidence" value="ECO:0007669"/>
    <property type="project" value="InterPro"/>
</dbReference>
<dbReference type="Pfam" id="PF04427">
    <property type="entry name" value="Brix"/>
    <property type="match status" value="1"/>
</dbReference>
<dbReference type="PANTHER" id="PTHR12661">
    <property type="entry name" value="PETER PAN-RELATED"/>
    <property type="match status" value="1"/>
</dbReference>
<dbReference type="GeneID" id="9824621"/>
<comment type="caution">
    <text evidence="3">The sequence shown here is derived from an EMBL/GenBank/DDBJ whole genome shotgun (WGS) entry which is preliminary data.</text>
</comment>
<dbReference type="CTD" id="9824621"/>
<protein>
    <recommendedName>
        <fullName evidence="2">Brix domain-containing protein</fullName>
    </recommendedName>
</protein>
<dbReference type="PROSITE" id="PS50833">
    <property type="entry name" value="BRIX"/>
    <property type="match status" value="1"/>
</dbReference>
<accession>A0A6A5HQV8</accession>
<name>A0A6A5HQV8_CAERE</name>